<dbReference type="EMBL" id="SEZK01000004">
    <property type="protein sequence ID" value="RYU53327.1"/>
    <property type="molecule type" value="Genomic_DNA"/>
</dbReference>
<dbReference type="Pfam" id="PF25513">
    <property type="entry name" value="P2_C"/>
    <property type="match status" value="1"/>
</dbReference>
<evidence type="ECO:0000313" key="3">
    <source>
        <dbReference type="EMBL" id="RYU53327.1"/>
    </source>
</evidence>
<evidence type="ECO:0000313" key="4">
    <source>
        <dbReference type="EMBL" id="RYU65834.1"/>
    </source>
</evidence>
<accession>A0A4Q5KYT0</accession>
<dbReference type="Proteomes" id="UP000294063">
    <property type="component" value="Unassembled WGS sequence"/>
</dbReference>
<evidence type="ECO:0000313" key="6">
    <source>
        <dbReference type="Proteomes" id="UP000294166"/>
    </source>
</evidence>
<evidence type="ECO:0000259" key="1">
    <source>
        <dbReference type="Pfam" id="PF18628"/>
    </source>
</evidence>
<dbReference type="Proteomes" id="UP000294166">
    <property type="component" value="Unassembled WGS sequence"/>
</dbReference>
<sequence>MQNCRHRKLSAFSGVVKGGTATLTLPTGGTYEQIILRTNLTPDELTRVEITLNDDKFYNVTSNHLNMLQAYHMKKIVEGVYVIPFSDFNNIERAAVSSTAFVTEPNDHITLDLKLSDSIAENKAIKIDTFAIMSDAQPYRKLLPRLYTQTMTATASGENDFSGLLSSTSRYVRRMHFKTNKMDKLEIKRDGREEGEMHKDILQFVAETNGKKWNVDYFHYDPLVYGFMRDFLLPTQHASEFFFRVNTTEVVQSIEILIEGLESVAA</sequence>
<dbReference type="Gene3D" id="2.60.120.730">
    <property type="match status" value="2"/>
</dbReference>
<name>A0A4Q5KYT0_9GAMM</name>
<protein>
    <submittedName>
        <fullName evidence="3">Uncharacterized protein</fullName>
    </submittedName>
</protein>
<organism evidence="3 5">
    <name type="scientific">Aliivibrio finisterrensis</name>
    <dbReference type="NCBI Taxonomy" id="511998"/>
    <lineage>
        <taxon>Bacteria</taxon>
        <taxon>Pseudomonadati</taxon>
        <taxon>Pseudomonadota</taxon>
        <taxon>Gammaproteobacteria</taxon>
        <taxon>Vibrionales</taxon>
        <taxon>Vibrionaceae</taxon>
        <taxon>Aliivibrio</taxon>
    </lineage>
</organism>
<dbReference type="EMBL" id="SEZN01000006">
    <property type="protein sequence ID" value="RYU65834.1"/>
    <property type="molecule type" value="Genomic_DNA"/>
</dbReference>
<dbReference type="AlphaFoldDB" id="A0A4Q5KYT0"/>
<dbReference type="Pfam" id="PF18628">
    <property type="entry name" value="P2_N"/>
    <property type="match status" value="1"/>
</dbReference>
<keyword evidence="6" id="KW-1185">Reference proteome</keyword>
<feature type="domain" description="Viral coat protein P2 C-terminal" evidence="2">
    <location>
        <begin position="144"/>
        <end position="263"/>
    </location>
</feature>
<dbReference type="InterPro" id="IPR053751">
    <property type="entry name" value="Viral_Major_Capsid_sf"/>
</dbReference>
<comment type="caution">
    <text evidence="3">The sequence shown here is derived from an EMBL/GenBank/DDBJ whole genome shotgun (WGS) entry which is preliminary data.</text>
</comment>
<dbReference type="InterPro" id="IPR057915">
    <property type="entry name" value="P2_C"/>
</dbReference>
<dbReference type="RefSeq" id="WP_130066364.1">
    <property type="nucleotide sequence ID" value="NZ_SEZK01000004.1"/>
</dbReference>
<gene>
    <name evidence="4" type="ORF">ERW53_04670</name>
    <name evidence="3" type="ORF">ERW57_04150</name>
</gene>
<reference evidence="5 6" key="1">
    <citation type="submission" date="2019-02" db="EMBL/GenBank/DDBJ databases">
        <title>Genome sequences of Aliivibrio finisterrensis strains from farmed Atlantic salmon.</title>
        <authorList>
            <person name="Bowman J.P."/>
        </authorList>
    </citation>
    <scope>NUCLEOTIDE SEQUENCE [LARGE SCALE GENOMIC DNA]</scope>
    <source>
        <strain evidence="4 6">A21</strain>
        <strain evidence="3 5">A46</strain>
    </source>
</reference>
<evidence type="ECO:0000259" key="2">
    <source>
        <dbReference type="Pfam" id="PF25513"/>
    </source>
</evidence>
<evidence type="ECO:0000313" key="5">
    <source>
        <dbReference type="Proteomes" id="UP000294063"/>
    </source>
</evidence>
<feature type="domain" description="Viral coat protein P2 N-terminal" evidence="1">
    <location>
        <begin position="7"/>
        <end position="122"/>
    </location>
</feature>
<proteinExistence type="predicted"/>
<dbReference type="InterPro" id="IPR041377">
    <property type="entry name" value="P2_N"/>
</dbReference>